<organism evidence="2 3">
    <name type="scientific">Candidatus Ichthyocystis hellenicum</name>
    <dbReference type="NCBI Taxonomy" id="1561003"/>
    <lineage>
        <taxon>Bacteria</taxon>
        <taxon>Pseudomonadati</taxon>
        <taxon>Pseudomonadota</taxon>
        <taxon>Betaproteobacteria</taxon>
        <taxon>Burkholderiales</taxon>
        <taxon>Candidatus Ichthyocystis</taxon>
    </lineage>
</organism>
<feature type="region of interest" description="Disordered" evidence="1">
    <location>
        <begin position="1"/>
        <end position="99"/>
    </location>
</feature>
<feature type="compositionally biased region" description="Low complexity" evidence="1">
    <location>
        <begin position="84"/>
        <end position="99"/>
    </location>
</feature>
<feature type="compositionally biased region" description="Polar residues" evidence="1">
    <location>
        <begin position="36"/>
        <end position="67"/>
    </location>
</feature>
<dbReference type="EMBL" id="LN906597">
    <property type="protein sequence ID" value="CUT18292.1"/>
    <property type="molecule type" value="Genomic_DNA"/>
</dbReference>
<feature type="compositionally biased region" description="Basic and acidic residues" evidence="1">
    <location>
        <begin position="378"/>
        <end position="389"/>
    </location>
</feature>
<feature type="region of interest" description="Disordered" evidence="1">
    <location>
        <begin position="283"/>
        <end position="319"/>
    </location>
</feature>
<gene>
    <name evidence="2" type="ORF">Ark11_1494</name>
</gene>
<sequence>MNSINPNKAGGNAGANQRASSVDEKKDSEESGSKSRLSVSSDTSNKSRTVSSSNTLPKAPSNSSEGKNLTLPLEEMGAHGPIYKTTSSESLESKSGITSSKGNLSLLSDKIKSATEKVRSVAKKSIGRIKSTLSTENDDDLRAEIRTQILSMMEIIRGEIKEAAQKRFTRRSEAGTYTISPLEEITSKSERNLLSLWGLLEQLIRSHDGKTEKGLASNLSKEQLEDISKLLSNLAAEVHTAQKALEIEQQQLSAPTSLPVAAPRIKTGANTVKNTPEEKNINTQRPIVPTRTKRDTTPQTPIAAPRTKPPRVANREKSVEVMESLDKLIEDIEKTQKDLSDKYKNYDLGTRQPVAPPRTAKTNPTPTARLGQNLQHQNAEHGTKQKPEIPPKPTHLNQNTGRAPKQKPEIPPKPTNLSQNAVHTPKQKPEIPPKPTNLSQNASRSAPQQKPKAPPIPPRRGKR</sequence>
<feature type="compositionally biased region" description="Low complexity" evidence="1">
    <location>
        <begin position="7"/>
        <end position="16"/>
    </location>
</feature>
<feature type="compositionally biased region" description="Basic and acidic residues" evidence="1">
    <location>
        <begin position="21"/>
        <end position="33"/>
    </location>
</feature>
<feature type="compositionally biased region" description="Polar residues" evidence="1">
    <location>
        <begin position="436"/>
        <end position="445"/>
    </location>
</feature>
<keyword evidence="3" id="KW-1185">Reference proteome</keyword>
<feature type="region of interest" description="Disordered" evidence="1">
    <location>
        <begin position="343"/>
        <end position="463"/>
    </location>
</feature>
<reference evidence="3" key="1">
    <citation type="submission" date="2015-11" db="EMBL/GenBank/DDBJ databases">
        <authorList>
            <person name="Seth-Smith H.M.B."/>
        </authorList>
    </citation>
    <scope>NUCLEOTIDE SEQUENCE [LARGE SCALE GENOMIC DNA]</scope>
    <source>
        <strain evidence="3">2013Ark11</strain>
    </source>
</reference>
<feature type="compositionally biased region" description="Pro residues" evidence="1">
    <location>
        <begin position="452"/>
        <end position="463"/>
    </location>
</feature>
<evidence type="ECO:0000313" key="2">
    <source>
        <dbReference type="EMBL" id="CUT18292.1"/>
    </source>
</evidence>
<proteinExistence type="predicted"/>
<protein>
    <submittedName>
        <fullName evidence="2">Putative coiled coil domain protein</fullName>
    </submittedName>
</protein>
<dbReference type="Proteomes" id="UP000198651">
    <property type="component" value="Chromosome I"/>
</dbReference>
<evidence type="ECO:0000313" key="3">
    <source>
        <dbReference type="Proteomes" id="UP000198651"/>
    </source>
</evidence>
<dbReference type="RefSeq" id="WP_092490673.1">
    <property type="nucleotide sequence ID" value="NZ_LN906597.1"/>
</dbReference>
<accession>A0A0S4M9X4</accession>
<name>A0A0S4M9X4_9BURK</name>
<dbReference type="AlphaFoldDB" id="A0A0S4M9X4"/>
<feature type="compositionally biased region" description="Polar residues" evidence="1">
    <location>
        <begin position="360"/>
        <end position="377"/>
    </location>
</feature>
<evidence type="ECO:0000256" key="1">
    <source>
        <dbReference type="SAM" id="MobiDB-lite"/>
    </source>
</evidence>